<feature type="transmembrane region" description="Helical" evidence="1">
    <location>
        <begin position="48"/>
        <end position="74"/>
    </location>
</feature>
<gene>
    <name evidence="2" type="ORF">I3842_09G021200</name>
</gene>
<protein>
    <submittedName>
        <fullName evidence="2">Uncharacterized protein</fullName>
    </submittedName>
</protein>
<evidence type="ECO:0000256" key="1">
    <source>
        <dbReference type="SAM" id="Phobius"/>
    </source>
</evidence>
<accession>A0A922J585</accession>
<comment type="caution">
    <text evidence="2">The sequence shown here is derived from an EMBL/GenBank/DDBJ whole genome shotgun (WGS) entry which is preliminary data.</text>
</comment>
<organism evidence="2 3">
    <name type="scientific">Carya illinoinensis</name>
    <name type="common">Pecan</name>
    <dbReference type="NCBI Taxonomy" id="32201"/>
    <lineage>
        <taxon>Eukaryota</taxon>
        <taxon>Viridiplantae</taxon>
        <taxon>Streptophyta</taxon>
        <taxon>Embryophyta</taxon>
        <taxon>Tracheophyta</taxon>
        <taxon>Spermatophyta</taxon>
        <taxon>Magnoliopsida</taxon>
        <taxon>eudicotyledons</taxon>
        <taxon>Gunneridae</taxon>
        <taxon>Pentapetalae</taxon>
        <taxon>rosids</taxon>
        <taxon>fabids</taxon>
        <taxon>Fagales</taxon>
        <taxon>Juglandaceae</taxon>
        <taxon>Carya</taxon>
    </lineage>
</organism>
<dbReference type="Proteomes" id="UP000811246">
    <property type="component" value="Chromosome 9"/>
</dbReference>
<dbReference type="AlphaFoldDB" id="A0A922J585"/>
<dbReference type="EMBL" id="CM031833">
    <property type="protein sequence ID" value="KAG6693832.1"/>
    <property type="molecule type" value="Genomic_DNA"/>
</dbReference>
<keyword evidence="1" id="KW-1133">Transmembrane helix</keyword>
<name>A0A922J585_CARIL</name>
<reference evidence="2" key="1">
    <citation type="submission" date="2021-01" db="EMBL/GenBank/DDBJ databases">
        <authorList>
            <person name="Lovell J.T."/>
            <person name="Bentley N."/>
            <person name="Bhattarai G."/>
            <person name="Jenkins J.W."/>
            <person name="Sreedasyam A."/>
            <person name="Alarcon Y."/>
            <person name="Bock C."/>
            <person name="Boston L."/>
            <person name="Carlson J."/>
            <person name="Cervantes K."/>
            <person name="Clermont K."/>
            <person name="Krom N."/>
            <person name="Kubenka K."/>
            <person name="Mamidi S."/>
            <person name="Mattison C."/>
            <person name="Monteros M."/>
            <person name="Pisani C."/>
            <person name="Plott C."/>
            <person name="Rajasekar S."/>
            <person name="Rhein H.S."/>
            <person name="Rohla C."/>
            <person name="Song M."/>
            <person name="Hilaire R.S."/>
            <person name="Shu S."/>
            <person name="Wells L."/>
            <person name="Wang X."/>
            <person name="Webber J."/>
            <person name="Heerema R.J."/>
            <person name="Klein P."/>
            <person name="Conner P."/>
            <person name="Grauke L."/>
            <person name="Grimwood J."/>
            <person name="Schmutz J."/>
            <person name="Randall J.J."/>
        </authorList>
    </citation>
    <scope>NUCLEOTIDE SEQUENCE</scope>
    <source>
        <tissue evidence="2">Leaf</tissue>
    </source>
</reference>
<keyword evidence="1" id="KW-0812">Transmembrane</keyword>
<evidence type="ECO:0000313" key="3">
    <source>
        <dbReference type="Proteomes" id="UP000811246"/>
    </source>
</evidence>
<evidence type="ECO:0000313" key="2">
    <source>
        <dbReference type="EMBL" id="KAG6693832.1"/>
    </source>
</evidence>
<keyword evidence="1" id="KW-0472">Membrane</keyword>
<sequence length="140" mass="16447">MMTLSSVLFGAVEWFCPLPQSKLYEHYFLYETAQGAMLYPQHLKRTSLLFITLLLLFITIQYFIITFHLLFYYYSQHTSTLLNTQIHVLHFKSFFDVQHSLLSCPFFSSRPFIFPCFQGNETVVPSRTGDQLTRDGVVRL</sequence>
<proteinExistence type="predicted"/>